<dbReference type="GO" id="GO:0016887">
    <property type="term" value="F:ATP hydrolysis activity"/>
    <property type="evidence" value="ECO:0007669"/>
    <property type="project" value="InterPro"/>
</dbReference>
<dbReference type="InterPro" id="IPR042120">
    <property type="entry name" value="MutL_C_dimsub"/>
</dbReference>
<dbReference type="GO" id="GO:0032300">
    <property type="term" value="C:mismatch repair complex"/>
    <property type="evidence" value="ECO:0007669"/>
    <property type="project" value="InterPro"/>
</dbReference>
<dbReference type="SMART" id="SM00853">
    <property type="entry name" value="MutL_C"/>
    <property type="match status" value="1"/>
</dbReference>
<dbReference type="GO" id="GO:0005524">
    <property type="term" value="F:ATP binding"/>
    <property type="evidence" value="ECO:0007669"/>
    <property type="project" value="InterPro"/>
</dbReference>
<dbReference type="InterPro" id="IPR037198">
    <property type="entry name" value="MutL_C_sf"/>
</dbReference>
<accession>A0A6A5V7K6</accession>
<sequence length="976" mass="107626">MATARHKPILPLPEDVVAQIKSSTAIVSLTGAVLELLKNALDARASKVEATVDFARGGCLVEDNGLGISPSEFREEGGLGKLYCTSKYYSEEECLGRNGTFLASLGAMSLLTIASRHHEHRSHNLLTLHHSKVIDRQLPATSQHEIHGKHGTRITVRNLFGNLPVRVKQRGVATEQKAEYDRLWEGLKREITGLMLSWREPVSLRVRDADGKMAISLSAAAHNGHETRTRSAGLHAILSLLTQAGYISHDAWSSWVPVSASTSTVSIKGAISLDPAPNKRVQFVSLGLGPLSTESGHNELYDEIDRIFALSSFGSVEDDADVDDNEKLRGQGDNRFKIDGYTNRQLKARKGVDRYPMFHLRLSLEQHGSGKYSRPENLFTGNEASLSSVLEVLKAMITEWLAAHHFRPRKPRVRRPISATSPLITISDDTTTSNQSILSHRHDPNSRIAPTSPAVQSADAHNRKRKRTTPKLNEQKSDRKHHLVFSDWSRIKSGNASFLDALGRKRNSRPMTEGMDRPASTIQTPPVPLKTTLGVPPVHVGSLDDGIRSDHQPAEVEMLEDRYGEAVPWTDPTTKQTYLLNARTGCVLPRPPSRPHTDPSLGIRGSTLGNFKKSLRLPPQKTALSNDSGTWLHGLLGTWDNPIYKPAETSIQQALPHEDQHGHELKYSSHFPKQNDGRFNAFSAASASKLSRAALENAVVIAQLDRKFIFIKMKNCKEAGAGPWEGSDLLVLIDQHAADERIRLEALLADLCKPILISTGLYRSNLGHHSLVAFTVLEQPIQFTLSAQDQRQFERHAARFAAWGVLFDITVPEALIGRPQSVLAVTALPPAISERCKADSQVLIQFLRTAVWKYAEAPSLPPVPDETDFGGDSAAWVRRIASCPYGLIDFVNSRACRSAIMFNDELSLEDCRELVRNLCKCVFPFMCAHGRPSMVPLVDLGTVGAPEHISGPGIEPTRTAETEGSFVAAWKRSQKK</sequence>
<dbReference type="PANTHER" id="PTHR10073">
    <property type="entry name" value="DNA MISMATCH REPAIR PROTEIN MLH, PMS, MUTL"/>
    <property type="match status" value="1"/>
</dbReference>
<evidence type="ECO:0000259" key="3">
    <source>
        <dbReference type="SMART" id="SM00853"/>
    </source>
</evidence>
<comment type="similarity">
    <text evidence="1">Belongs to the DNA mismatch repair MutL/HexB family.</text>
</comment>
<dbReference type="SUPFAM" id="SSF118116">
    <property type="entry name" value="DNA mismatch repair protein MutL"/>
    <property type="match status" value="1"/>
</dbReference>
<dbReference type="OrthoDB" id="429932at2759"/>
<feature type="region of interest" description="Disordered" evidence="2">
    <location>
        <begin position="585"/>
        <end position="604"/>
    </location>
</feature>
<gene>
    <name evidence="4" type="ORF">BU23DRAFT_533741</name>
</gene>
<proteinExistence type="inferred from homology"/>
<dbReference type="Gene3D" id="3.30.565.10">
    <property type="entry name" value="Histidine kinase-like ATPase, C-terminal domain"/>
    <property type="match status" value="1"/>
</dbReference>
<dbReference type="AlphaFoldDB" id="A0A6A5V7K6"/>
<dbReference type="EMBL" id="ML976682">
    <property type="protein sequence ID" value="KAF1973181.1"/>
    <property type="molecule type" value="Genomic_DNA"/>
</dbReference>
<dbReference type="GO" id="GO:0006298">
    <property type="term" value="P:mismatch repair"/>
    <property type="evidence" value="ECO:0007669"/>
    <property type="project" value="InterPro"/>
</dbReference>
<feature type="region of interest" description="Disordered" evidence="2">
    <location>
        <begin position="507"/>
        <end position="528"/>
    </location>
</feature>
<dbReference type="Proteomes" id="UP000800036">
    <property type="component" value="Unassembled WGS sequence"/>
</dbReference>
<name>A0A6A5V7K6_9PLEO</name>
<dbReference type="PANTHER" id="PTHR10073:SF47">
    <property type="entry name" value="DNA MISMATCH REPAIR PROTEIN MLH3"/>
    <property type="match status" value="1"/>
</dbReference>
<reference evidence="4" key="1">
    <citation type="journal article" date="2020" name="Stud. Mycol.">
        <title>101 Dothideomycetes genomes: a test case for predicting lifestyles and emergence of pathogens.</title>
        <authorList>
            <person name="Haridas S."/>
            <person name="Albert R."/>
            <person name="Binder M."/>
            <person name="Bloem J."/>
            <person name="Labutti K."/>
            <person name="Salamov A."/>
            <person name="Andreopoulos B."/>
            <person name="Baker S."/>
            <person name="Barry K."/>
            <person name="Bills G."/>
            <person name="Bluhm B."/>
            <person name="Cannon C."/>
            <person name="Castanera R."/>
            <person name="Culley D."/>
            <person name="Daum C."/>
            <person name="Ezra D."/>
            <person name="Gonzalez J."/>
            <person name="Henrissat B."/>
            <person name="Kuo A."/>
            <person name="Liang C."/>
            <person name="Lipzen A."/>
            <person name="Lutzoni F."/>
            <person name="Magnuson J."/>
            <person name="Mondo S."/>
            <person name="Nolan M."/>
            <person name="Ohm R."/>
            <person name="Pangilinan J."/>
            <person name="Park H.-J."/>
            <person name="Ramirez L."/>
            <person name="Alfaro M."/>
            <person name="Sun H."/>
            <person name="Tritt A."/>
            <person name="Yoshinaga Y."/>
            <person name="Zwiers L.-H."/>
            <person name="Turgeon B."/>
            <person name="Goodwin S."/>
            <person name="Spatafora J."/>
            <person name="Crous P."/>
            <person name="Grigoriev I."/>
        </authorList>
    </citation>
    <scope>NUCLEOTIDE SEQUENCE</scope>
    <source>
        <strain evidence="4">CBS 107.79</strain>
    </source>
</reference>
<feature type="domain" description="MutL C-terminal dimerisation" evidence="3">
    <location>
        <begin position="700"/>
        <end position="906"/>
    </location>
</feature>
<dbReference type="Gene3D" id="3.30.1540.20">
    <property type="entry name" value="MutL, C-terminal domain, dimerisation subdomain"/>
    <property type="match status" value="1"/>
</dbReference>
<evidence type="ECO:0000256" key="1">
    <source>
        <dbReference type="ARBA" id="ARBA00006082"/>
    </source>
</evidence>
<evidence type="ECO:0000256" key="2">
    <source>
        <dbReference type="SAM" id="MobiDB-lite"/>
    </source>
</evidence>
<protein>
    <submittedName>
        <fullName evidence="4">DNA mismatch repair protein</fullName>
    </submittedName>
</protein>
<evidence type="ECO:0000313" key="5">
    <source>
        <dbReference type="Proteomes" id="UP000800036"/>
    </source>
</evidence>
<dbReference type="InterPro" id="IPR038973">
    <property type="entry name" value="MutL/Mlh/Pms-like"/>
</dbReference>
<dbReference type="InterPro" id="IPR014790">
    <property type="entry name" value="MutL_C"/>
</dbReference>
<evidence type="ECO:0000313" key="4">
    <source>
        <dbReference type="EMBL" id="KAF1973181.1"/>
    </source>
</evidence>
<dbReference type="SUPFAM" id="SSF55874">
    <property type="entry name" value="ATPase domain of HSP90 chaperone/DNA topoisomerase II/histidine kinase"/>
    <property type="match status" value="1"/>
</dbReference>
<dbReference type="Pfam" id="PF13589">
    <property type="entry name" value="HATPase_c_3"/>
    <property type="match status" value="1"/>
</dbReference>
<organism evidence="4 5">
    <name type="scientific">Bimuria novae-zelandiae CBS 107.79</name>
    <dbReference type="NCBI Taxonomy" id="1447943"/>
    <lineage>
        <taxon>Eukaryota</taxon>
        <taxon>Fungi</taxon>
        <taxon>Dikarya</taxon>
        <taxon>Ascomycota</taxon>
        <taxon>Pezizomycotina</taxon>
        <taxon>Dothideomycetes</taxon>
        <taxon>Pleosporomycetidae</taxon>
        <taxon>Pleosporales</taxon>
        <taxon>Massarineae</taxon>
        <taxon>Didymosphaeriaceae</taxon>
        <taxon>Bimuria</taxon>
    </lineage>
</organism>
<feature type="compositionally biased region" description="Polar residues" evidence="2">
    <location>
        <begin position="425"/>
        <end position="438"/>
    </location>
</feature>
<keyword evidence="5" id="KW-1185">Reference proteome</keyword>
<dbReference type="InterPro" id="IPR036890">
    <property type="entry name" value="HATPase_C_sf"/>
</dbReference>
<dbReference type="GO" id="GO:0140664">
    <property type="term" value="F:ATP-dependent DNA damage sensor activity"/>
    <property type="evidence" value="ECO:0007669"/>
    <property type="project" value="InterPro"/>
</dbReference>
<feature type="region of interest" description="Disordered" evidence="2">
    <location>
        <begin position="425"/>
        <end position="480"/>
    </location>
</feature>